<keyword evidence="1" id="KW-0732">Signal</keyword>
<evidence type="ECO:0000259" key="2">
    <source>
        <dbReference type="Pfam" id="PF07987"/>
    </source>
</evidence>
<dbReference type="CDD" id="cd08545">
    <property type="entry name" value="YcnI_like"/>
    <property type="match status" value="1"/>
</dbReference>
<reference evidence="3 4" key="1">
    <citation type="submission" date="2017-06" db="EMBL/GenBank/DDBJ databases">
        <authorList>
            <person name="Kim H.J."/>
            <person name="Triplett B.A."/>
        </authorList>
    </citation>
    <scope>NUCLEOTIDE SEQUENCE [LARGE SCALE GENOMIC DNA]</scope>
    <source>
        <strain evidence="3 4">DSM 43151</strain>
    </source>
</reference>
<keyword evidence="4" id="KW-1185">Reference proteome</keyword>
<sequence length="204" mass="20851">MKLIAATVSAAAVLLIAAPARAHVRVDGGDAPGRGGYGTVRLSVPTESETASTVGLTVTIPGDVTLTSAKVLPIAGWTAKVETAEGRVTRIVWRASGAGLGPAEFGVFAFSGGPWPQDRSAVPLPATQQYSDGSAVAWDEVALDASEPEHPAPIVVLGEAPAGHHGDAPVAEPEPERSGSQITQWILIGLALVLSVSATLRRAR</sequence>
<gene>
    <name evidence="3" type="ORF">SAMN06264365_110191</name>
</gene>
<dbReference type="AlphaFoldDB" id="A0A239BYX4"/>
<dbReference type="RefSeq" id="WP_089295730.1">
    <property type="nucleotide sequence ID" value="NZ_BOMU01000062.1"/>
</dbReference>
<dbReference type="Gene3D" id="2.60.40.2230">
    <property type="entry name" value="Uncharacterised protein YcnI-like PF07987, DUF1775"/>
    <property type="match status" value="1"/>
</dbReference>
<dbReference type="EMBL" id="FZNR01000010">
    <property type="protein sequence ID" value="SNS12641.1"/>
    <property type="molecule type" value="Genomic_DNA"/>
</dbReference>
<dbReference type="OrthoDB" id="9810871at2"/>
<dbReference type="InterPro" id="IPR038507">
    <property type="entry name" value="YcnI-like_sf"/>
</dbReference>
<proteinExistence type="predicted"/>
<organism evidence="3 4">
    <name type="scientific">Actinoplanes regularis</name>
    <dbReference type="NCBI Taxonomy" id="52697"/>
    <lineage>
        <taxon>Bacteria</taxon>
        <taxon>Bacillati</taxon>
        <taxon>Actinomycetota</taxon>
        <taxon>Actinomycetes</taxon>
        <taxon>Micromonosporales</taxon>
        <taxon>Micromonosporaceae</taxon>
        <taxon>Actinoplanes</taxon>
    </lineage>
</organism>
<dbReference type="InterPro" id="IPR012533">
    <property type="entry name" value="YcnI-copper_dom"/>
</dbReference>
<evidence type="ECO:0000313" key="4">
    <source>
        <dbReference type="Proteomes" id="UP000198415"/>
    </source>
</evidence>
<name>A0A239BYX4_9ACTN</name>
<feature type="chain" id="PRO_5012330980" evidence="1">
    <location>
        <begin position="23"/>
        <end position="204"/>
    </location>
</feature>
<evidence type="ECO:0000313" key="3">
    <source>
        <dbReference type="EMBL" id="SNS12641.1"/>
    </source>
</evidence>
<feature type="domain" description="YncI copper-binding" evidence="2">
    <location>
        <begin position="23"/>
        <end position="156"/>
    </location>
</feature>
<dbReference type="Pfam" id="PF07987">
    <property type="entry name" value="DUF1775"/>
    <property type="match status" value="1"/>
</dbReference>
<dbReference type="Proteomes" id="UP000198415">
    <property type="component" value="Unassembled WGS sequence"/>
</dbReference>
<feature type="signal peptide" evidence="1">
    <location>
        <begin position="1"/>
        <end position="22"/>
    </location>
</feature>
<accession>A0A239BYX4</accession>
<evidence type="ECO:0000256" key="1">
    <source>
        <dbReference type="SAM" id="SignalP"/>
    </source>
</evidence>
<protein>
    <submittedName>
        <fullName evidence="3">Uncharacterized protein YcnI</fullName>
    </submittedName>
</protein>